<dbReference type="SUPFAM" id="SSF53098">
    <property type="entry name" value="Ribonuclease H-like"/>
    <property type="match status" value="1"/>
</dbReference>
<protein>
    <submittedName>
        <fullName evidence="2">Transposase</fullName>
    </submittedName>
</protein>
<accession>A0ABX2H2L5</accession>
<reference evidence="2 3" key="1">
    <citation type="journal article" date="2020" name="Cell Host Microbe">
        <title>Functional and Genomic Variation between Human-Derived Isolates of Lachnospiraceae Reveals Inter- and Intra-Species Diversity.</title>
        <authorList>
            <person name="Sorbara M.T."/>
            <person name="Littmann E.R."/>
            <person name="Fontana E."/>
            <person name="Moody T.U."/>
            <person name="Kohout C.E."/>
            <person name="Gjonbalaj M."/>
            <person name="Eaton V."/>
            <person name="Seok R."/>
            <person name="Leiner I.M."/>
            <person name="Pamer E.G."/>
        </authorList>
    </citation>
    <scope>NUCLEOTIDE SEQUENCE [LARGE SCALE GENOMIC DNA]</scope>
    <source>
        <strain evidence="2 3">MSK.17.74</strain>
    </source>
</reference>
<dbReference type="PROSITE" id="PS50994">
    <property type="entry name" value="INTEGRASE"/>
    <property type="match status" value="1"/>
</dbReference>
<proteinExistence type="predicted"/>
<sequence length="617" mass="72312">MVCQIGGLLLMKNKLYKYKDTIVRVLKESDQSVFIIDCLKTKMPYTVHKMDFKDAILCDEDLLMQETNEPVFDISEASEHNKKIAYDRYNMIAPLLSFMDDKYKRTLLFNQVCQERNISKQSLRNYFYKYLIFQNICVLVPKSNITEKSLTQDEKNMRWALNKYFYSTNRYSLKSSYLFMLKEKYCDINGKLQSNIPSFYQFRYFYRKTKNMQTFYITRDGLSNYQRNKRPLLGDGIQEFAPAVGTGLLDATVCDIYLIDETNSLVGRPILTVCIDAYSSFCYGYALTWEGGIYSLKVLMQNMVSNKKKHCEELGIFINDDQWNISEIPGTFVTDMGKEYVSENFEQITELGVTLKNLPPYRPELKGVVEKFFNIIQETYKPYLKNKGIVEPDFLERGVHDYRKDACLTIKDFEKIIVRCIVYYNSQRILRNFPYTEDMIKNNIDPYANKIFEYNRLLPGANLIPVTLKQIMFTLLPRTTGVFSRFGLKVNKMRYKNENYVEKYLVGGEVTVAYNPDNVSYVWLIENGCYIQFKLIESRYNGKELTDVELIEKEHRKLVNNHCNSNTQAQIDLANSLEEIVANVQKPQKLNMKCVTSVKNRAKRKCHIDFMEDILNG</sequence>
<dbReference type="InterPro" id="IPR012337">
    <property type="entry name" value="RNaseH-like_sf"/>
</dbReference>
<evidence type="ECO:0000313" key="3">
    <source>
        <dbReference type="Proteomes" id="UP001644719"/>
    </source>
</evidence>
<comment type="caution">
    <text evidence="2">The sequence shown here is derived from an EMBL/GenBank/DDBJ whole genome shotgun (WGS) entry which is preliminary data.</text>
</comment>
<organism evidence="2 3">
    <name type="scientific">Blautia faecis</name>
    <dbReference type="NCBI Taxonomy" id="871665"/>
    <lineage>
        <taxon>Bacteria</taxon>
        <taxon>Bacillati</taxon>
        <taxon>Bacillota</taxon>
        <taxon>Clostridia</taxon>
        <taxon>Lachnospirales</taxon>
        <taxon>Lachnospiraceae</taxon>
        <taxon>Blautia</taxon>
    </lineage>
</organism>
<dbReference type="InterPro" id="IPR001584">
    <property type="entry name" value="Integrase_cat-core"/>
</dbReference>
<evidence type="ECO:0000259" key="1">
    <source>
        <dbReference type="PROSITE" id="PS50994"/>
    </source>
</evidence>
<dbReference type="EMBL" id="JAAITS010000004">
    <property type="protein sequence ID" value="NSG84318.1"/>
    <property type="molecule type" value="Genomic_DNA"/>
</dbReference>
<gene>
    <name evidence="2" type="ORF">G5B17_02440</name>
</gene>
<feature type="domain" description="Integrase catalytic" evidence="1">
    <location>
        <begin position="238"/>
        <end position="454"/>
    </location>
</feature>
<dbReference type="Proteomes" id="UP001644719">
    <property type="component" value="Unassembled WGS sequence"/>
</dbReference>
<keyword evidence="3" id="KW-1185">Reference proteome</keyword>
<dbReference type="Gene3D" id="3.30.420.10">
    <property type="entry name" value="Ribonuclease H-like superfamily/Ribonuclease H"/>
    <property type="match status" value="1"/>
</dbReference>
<name>A0ABX2H2L5_9FIRM</name>
<dbReference type="InterPro" id="IPR015378">
    <property type="entry name" value="Transposase-like_Mu_C"/>
</dbReference>
<evidence type="ECO:0000313" key="2">
    <source>
        <dbReference type="EMBL" id="NSG84318.1"/>
    </source>
</evidence>
<dbReference type="InterPro" id="IPR036397">
    <property type="entry name" value="RNaseH_sf"/>
</dbReference>
<dbReference type="Pfam" id="PF09299">
    <property type="entry name" value="Mu-transpos_C"/>
    <property type="match status" value="1"/>
</dbReference>